<evidence type="ECO:0000313" key="2">
    <source>
        <dbReference type="Proteomes" id="UP000292695"/>
    </source>
</evidence>
<organism evidence="1 2">
    <name type="scientific">Kribbella sindirgiensis</name>
    <dbReference type="NCBI Taxonomy" id="1124744"/>
    <lineage>
        <taxon>Bacteria</taxon>
        <taxon>Bacillati</taxon>
        <taxon>Actinomycetota</taxon>
        <taxon>Actinomycetes</taxon>
        <taxon>Propionibacteriales</taxon>
        <taxon>Kribbellaceae</taxon>
        <taxon>Kribbella</taxon>
    </lineage>
</organism>
<comment type="caution">
    <text evidence="1">The sequence shown here is derived from an EMBL/GenBank/DDBJ whole genome shotgun (WGS) entry which is preliminary data.</text>
</comment>
<dbReference type="Proteomes" id="UP000292695">
    <property type="component" value="Unassembled WGS sequence"/>
</dbReference>
<gene>
    <name evidence="1" type="ORF">E0H50_29205</name>
</gene>
<protein>
    <submittedName>
        <fullName evidence="1">Uncharacterized protein</fullName>
    </submittedName>
</protein>
<sequence>MTAGSVTADGDHRAQYIETTVPPTLVRDSEVALEVFPPGLVRLSTSMRADPDPGGSHVSGYVVIGSALYLARYKAGLTTEVQHADLTRIGGGWQSFVAVEQSVSSEDSPWRTTTYGLRSDGVLFRWTVDQNHVWRSKTGYPGFAAVKAMALISKTRTYDTFLATTRGGALYTIHIPVTSPMKPVVKLVRRSTWQGFESLIATGCGSYGTLLLGIDKATRTGYLYAVGHANGLSTVIQSRGKAPATFADPVDFRWFLPIDRLFGE</sequence>
<reference evidence="1 2" key="1">
    <citation type="submission" date="2019-02" db="EMBL/GenBank/DDBJ databases">
        <title>Kribbella capetownensis sp. nov. and Kribbella speibonae sp. nov., isolated from soil.</title>
        <authorList>
            <person name="Curtis S.M."/>
            <person name="Norton I."/>
            <person name="Everest G.J."/>
            <person name="Meyers P.R."/>
        </authorList>
    </citation>
    <scope>NUCLEOTIDE SEQUENCE [LARGE SCALE GENOMIC DNA]</scope>
    <source>
        <strain evidence="1 2">DSM 27082</strain>
    </source>
</reference>
<name>A0A4R0I9T9_9ACTN</name>
<dbReference type="AlphaFoldDB" id="A0A4R0I9T9"/>
<accession>A0A4R0I9T9</accession>
<evidence type="ECO:0000313" key="1">
    <source>
        <dbReference type="EMBL" id="TCC28574.1"/>
    </source>
</evidence>
<dbReference type="EMBL" id="SJKA01000012">
    <property type="protein sequence ID" value="TCC28574.1"/>
    <property type="molecule type" value="Genomic_DNA"/>
</dbReference>
<keyword evidence="2" id="KW-1185">Reference proteome</keyword>
<proteinExistence type="predicted"/>
<dbReference type="OrthoDB" id="5178952at2"/>